<comment type="caution">
    <text evidence="1">The sequence shown here is derived from an EMBL/GenBank/DDBJ whole genome shotgun (WGS) entry which is preliminary data.</text>
</comment>
<evidence type="ECO:0000313" key="2">
    <source>
        <dbReference type="Proteomes" id="UP000290289"/>
    </source>
</evidence>
<reference evidence="1 2" key="1">
    <citation type="submission" date="2018-10" db="EMBL/GenBank/DDBJ databases">
        <title>A high-quality apple genome assembly.</title>
        <authorList>
            <person name="Hu J."/>
        </authorList>
    </citation>
    <scope>NUCLEOTIDE SEQUENCE [LARGE SCALE GENOMIC DNA]</scope>
    <source>
        <strain evidence="2">cv. HFTH1</strain>
        <tissue evidence="1">Young leaf</tissue>
    </source>
</reference>
<evidence type="ECO:0000313" key="1">
    <source>
        <dbReference type="EMBL" id="RXH87743.1"/>
    </source>
</evidence>
<dbReference type="AlphaFoldDB" id="A0A498J1P2"/>
<gene>
    <name evidence="1" type="ORF">DVH24_034643</name>
</gene>
<dbReference type="EMBL" id="RDQH01000336">
    <property type="protein sequence ID" value="RXH87743.1"/>
    <property type="molecule type" value="Genomic_DNA"/>
</dbReference>
<organism evidence="1 2">
    <name type="scientific">Malus domestica</name>
    <name type="common">Apple</name>
    <name type="synonym">Pyrus malus</name>
    <dbReference type="NCBI Taxonomy" id="3750"/>
    <lineage>
        <taxon>Eukaryota</taxon>
        <taxon>Viridiplantae</taxon>
        <taxon>Streptophyta</taxon>
        <taxon>Embryophyta</taxon>
        <taxon>Tracheophyta</taxon>
        <taxon>Spermatophyta</taxon>
        <taxon>Magnoliopsida</taxon>
        <taxon>eudicotyledons</taxon>
        <taxon>Gunneridae</taxon>
        <taxon>Pentapetalae</taxon>
        <taxon>rosids</taxon>
        <taxon>fabids</taxon>
        <taxon>Rosales</taxon>
        <taxon>Rosaceae</taxon>
        <taxon>Amygdaloideae</taxon>
        <taxon>Maleae</taxon>
        <taxon>Malus</taxon>
    </lineage>
</organism>
<name>A0A498J1P2_MALDO</name>
<proteinExistence type="predicted"/>
<accession>A0A498J1P2</accession>
<sequence>MVKPTFSISFSNPPCLFLLADPARTTQMVSPPSYPPFVAVSLLSHVSSYSTVCVRKAHEFQDGERLSFVSIEPSLYDSTGSREEISYYKELNTTELNPKEHLLLLKALCELQAQVVYGGLDMGRGRPRKTLEETLRKDLEYLDLTEDVIQNRAQ</sequence>
<keyword evidence="2" id="KW-1185">Reference proteome</keyword>
<protein>
    <submittedName>
        <fullName evidence="1">Uncharacterized protein</fullName>
    </submittedName>
</protein>
<dbReference type="Proteomes" id="UP000290289">
    <property type="component" value="Chromosome 10"/>
</dbReference>